<reference evidence="1" key="1">
    <citation type="journal article" date="2018" name="Genome Biol.">
        <title>SKESA: strategic k-mer extension for scrupulous assemblies.</title>
        <authorList>
            <person name="Souvorov A."/>
            <person name="Agarwala R."/>
            <person name="Lipman D.J."/>
        </authorList>
    </citation>
    <scope>NUCLEOTIDE SEQUENCE</scope>
    <source>
        <strain evidence="1">EC00748</strain>
    </source>
</reference>
<name>A0A775YYT1_ECOLX</name>
<organism evidence="1">
    <name type="scientific">Escherichia coli</name>
    <dbReference type="NCBI Taxonomy" id="562"/>
    <lineage>
        <taxon>Bacteria</taxon>
        <taxon>Pseudomonadati</taxon>
        <taxon>Pseudomonadota</taxon>
        <taxon>Gammaproteobacteria</taxon>
        <taxon>Enterobacterales</taxon>
        <taxon>Enterobacteriaceae</taxon>
        <taxon>Escherichia</taxon>
    </lineage>
</organism>
<accession>A0A775YYT1</accession>
<proteinExistence type="predicted"/>
<comment type="caution">
    <text evidence="1">The sequence shown here is derived from an EMBL/GenBank/DDBJ whole genome shotgun (WGS) entry which is preliminary data.</text>
</comment>
<dbReference type="EMBL" id="DABAOZ010000032">
    <property type="protein sequence ID" value="HAH1875359.1"/>
    <property type="molecule type" value="Genomic_DNA"/>
</dbReference>
<gene>
    <name evidence="1" type="ORF">GRD59_20525</name>
</gene>
<dbReference type="RefSeq" id="WP_074767334.1">
    <property type="nucleotide sequence ID" value="NZ_CAMPSV010000005.1"/>
</dbReference>
<evidence type="ECO:0000313" key="1">
    <source>
        <dbReference type="EMBL" id="HAH1875359.1"/>
    </source>
</evidence>
<sequence length="198" mass="22375">MKISIATEDILTEEAMVKIIASNGHFEIKNKLGKQGCGYLTSNLEKFNNLAALHHVLVVLDLDLKENAVTYRSEIENKLRNKHERLKIIIPIREVESWILADRGGLSDYFKISKDRIDRTPDELLDPKEKIIKLAKLSKNGVIKRGIPPKAGAAAKVGLSYNTILSTFIRDHWDFRSAMEHSPSLCETVQLIESIENV</sequence>
<reference evidence="1" key="2">
    <citation type="submission" date="2019-12" db="EMBL/GenBank/DDBJ databases">
        <authorList>
            <consortium name="NCBI Pathogen Detection Project"/>
        </authorList>
    </citation>
    <scope>NUCLEOTIDE SEQUENCE</scope>
    <source>
        <strain evidence="1">EC00748</strain>
    </source>
</reference>
<protein>
    <submittedName>
        <fullName evidence="1">DUF4276 family protein</fullName>
    </submittedName>
</protein>
<dbReference type="AlphaFoldDB" id="A0A775YYT1"/>